<reference evidence="9" key="1">
    <citation type="submission" date="2018-07" db="EMBL/GenBank/DDBJ databases">
        <authorList>
            <person name="Kim H."/>
        </authorList>
    </citation>
    <scope>NUCLEOTIDE SEQUENCE [LARGE SCALE GENOMIC DNA]</scope>
    <source>
        <strain evidence="9">F02</strain>
    </source>
</reference>
<protein>
    <recommendedName>
        <fullName evidence="5">Large ribosomal subunit protein bL25</fullName>
    </recommendedName>
    <alternativeName>
        <fullName evidence="5">General stress protein CTC</fullName>
    </alternativeName>
</protein>
<evidence type="ECO:0000256" key="4">
    <source>
        <dbReference type="ARBA" id="ARBA00023274"/>
    </source>
</evidence>
<dbReference type="InterPro" id="IPR001021">
    <property type="entry name" value="Ribosomal_bL25_long"/>
</dbReference>
<keyword evidence="2 5" id="KW-0694">RNA-binding</keyword>
<dbReference type="InterPro" id="IPR011035">
    <property type="entry name" value="Ribosomal_bL25/Gln-tRNA_synth"/>
</dbReference>
<dbReference type="NCBIfam" id="NF004612">
    <property type="entry name" value="PRK05943.1"/>
    <property type="match status" value="1"/>
</dbReference>
<dbReference type="GO" id="GO:0006412">
    <property type="term" value="P:translation"/>
    <property type="evidence" value="ECO:0007669"/>
    <property type="project" value="UniProtKB-UniRule"/>
</dbReference>
<dbReference type="GO" id="GO:0022625">
    <property type="term" value="C:cytosolic large ribosomal subunit"/>
    <property type="evidence" value="ECO:0007669"/>
    <property type="project" value="TreeGrafter"/>
</dbReference>
<dbReference type="InterPro" id="IPR020930">
    <property type="entry name" value="Ribosomal_uL5_bac-type"/>
</dbReference>
<dbReference type="RefSeq" id="WP_114561814.1">
    <property type="nucleotide sequence ID" value="NZ_CP031124.1"/>
</dbReference>
<keyword evidence="3 5" id="KW-0689">Ribosomal protein</keyword>
<dbReference type="NCBIfam" id="NF004130">
    <property type="entry name" value="PRK05618.1-5"/>
    <property type="match status" value="1"/>
</dbReference>
<evidence type="ECO:0000313" key="8">
    <source>
        <dbReference type="EMBL" id="AXF84523.1"/>
    </source>
</evidence>
<dbReference type="OrthoDB" id="9806411at2"/>
<dbReference type="PANTHER" id="PTHR33284:SF1">
    <property type="entry name" value="RIBOSOMAL PROTEIN L25_GLN-TRNA SYNTHETASE, ANTI-CODON-BINDING DOMAIN-CONTAINING PROTEIN"/>
    <property type="match status" value="1"/>
</dbReference>
<comment type="subunit">
    <text evidence="5">Part of the 50S ribosomal subunit; part of the 5S rRNA/L5/L18/L25 subcomplex. Contacts the 5S rRNA. Binds to the 5S rRNA independently of L5 and L18.</text>
</comment>
<accession>A0A345D835</accession>
<dbReference type="AlphaFoldDB" id="A0A345D835"/>
<keyword evidence="9" id="KW-1185">Reference proteome</keyword>
<comment type="function">
    <text evidence="5">This is one of the proteins that binds to the 5S RNA in the ribosome where it forms part of the central protuberance.</text>
</comment>
<feature type="domain" description="Large ribosomal subunit protein bL25 beta" evidence="7">
    <location>
        <begin position="99"/>
        <end position="171"/>
    </location>
</feature>
<dbReference type="Proteomes" id="UP000252182">
    <property type="component" value="Chromosome"/>
</dbReference>
<feature type="domain" description="Large ribosomal subunit protein bL25 L25" evidence="6">
    <location>
        <begin position="5"/>
        <end position="90"/>
    </location>
</feature>
<name>A0A345D835_9BURK</name>
<sequence length="184" mass="19736">MKIIATSRSLHGTGASRRMRNSGVTPAVVYGAADAATSIEIDHNSLFHALRKEGVRYSVLDLEIDGTVEQVLVRDVQVHPFKPMILHVDFQRVKADEAITFKVPLKFVGGETSPAVKIGGQRIKAAVFNVKITCLPKDLPNAVEVDVSKLEPSQAFKASQLALPAGVTLVLGKQKDITLAAAGK</sequence>
<dbReference type="GO" id="GO:0008097">
    <property type="term" value="F:5S rRNA binding"/>
    <property type="evidence" value="ECO:0007669"/>
    <property type="project" value="InterPro"/>
</dbReference>
<dbReference type="GO" id="GO:0003735">
    <property type="term" value="F:structural constituent of ribosome"/>
    <property type="evidence" value="ECO:0007669"/>
    <property type="project" value="InterPro"/>
</dbReference>
<evidence type="ECO:0000259" key="6">
    <source>
        <dbReference type="Pfam" id="PF01386"/>
    </source>
</evidence>
<keyword evidence="1 5" id="KW-0699">rRNA-binding</keyword>
<gene>
    <name evidence="5 8" type="primary">rplY</name>
    <name evidence="5" type="synonym">ctc</name>
    <name evidence="8" type="ORF">DTO96_100232</name>
</gene>
<dbReference type="HAMAP" id="MF_01334">
    <property type="entry name" value="Ribosomal_bL25_CTC"/>
    <property type="match status" value="1"/>
</dbReference>
<dbReference type="InterPro" id="IPR037121">
    <property type="entry name" value="Ribosomal_bL25_C"/>
</dbReference>
<comment type="similarity">
    <text evidence="5">Belongs to the bacterial ribosomal protein bL25 family. CTC subfamily.</text>
</comment>
<evidence type="ECO:0000256" key="1">
    <source>
        <dbReference type="ARBA" id="ARBA00022730"/>
    </source>
</evidence>
<dbReference type="NCBIfam" id="TIGR00731">
    <property type="entry name" value="bL25_bact_ctc"/>
    <property type="match status" value="1"/>
</dbReference>
<evidence type="ECO:0000259" key="7">
    <source>
        <dbReference type="Pfam" id="PF14693"/>
    </source>
</evidence>
<evidence type="ECO:0000256" key="5">
    <source>
        <dbReference type="HAMAP-Rule" id="MF_01334"/>
    </source>
</evidence>
<dbReference type="CDD" id="cd00495">
    <property type="entry name" value="Ribosomal_L25_TL5_CTC"/>
    <property type="match status" value="1"/>
</dbReference>
<dbReference type="Pfam" id="PF14693">
    <property type="entry name" value="Ribosomal_TL5_C"/>
    <property type="match status" value="1"/>
</dbReference>
<evidence type="ECO:0000313" key="9">
    <source>
        <dbReference type="Proteomes" id="UP000252182"/>
    </source>
</evidence>
<dbReference type="Gene3D" id="2.40.240.10">
    <property type="entry name" value="Ribosomal Protein L25, Chain P"/>
    <property type="match status" value="1"/>
</dbReference>
<dbReference type="Pfam" id="PF01386">
    <property type="entry name" value="Ribosomal_L25p"/>
    <property type="match status" value="1"/>
</dbReference>
<dbReference type="Gene3D" id="2.170.120.20">
    <property type="entry name" value="Ribosomal protein L25, beta domain"/>
    <property type="match status" value="1"/>
</dbReference>
<proteinExistence type="inferred from homology"/>
<dbReference type="EMBL" id="CP031124">
    <property type="protein sequence ID" value="AXF84523.1"/>
    <property type="molecule type" value="Genomic_DNA"/>
</dbReference>
<dbReference type="KEGG" id="hyf:DTO96_100232"/>
<evidence type="ECO:0000256" key="2">
    <source>
        <dbReference type="ARBA" id="ARBA00022884"/>
    </source>
</evidence>
<dbReference type="InterPro" id="IPR029751">
    <property type="entry name" value="Ribosomal_L25_dom"/>
</dbReference>
<dbReference type="InterPro" id="IPR020056">
    <property type="entry name" value="Rbsml_bL25/Gln-tRNA_synth_N"/>
</dbReference>
<dbReference type="PANTHER" id="PTHR33284">
    <property type="entry name" value="RIBOSOMAL PROTEIN L25/GLN-TRNA SYNTHETASE, ANTI-CODON-BINDING DOMAIN-CONTAINING PROTEIN"/>
    <property type="match status" value="1"/>
</dbReference>
<organism evidence="8 9">
    <name type="scientific">Ephemeroptericola cinctiostellae</name>
    <dbReference type="NCBI Taxonomy" id="2268024"/>
    <lineage>
        <taxon>Bacteria</taxon>
        <taxon>Pseudomonadati</taxon>
        <taxon>Pseudomonadota</taxon>
        <taxon>Betaproteobacteria</taxon>
        <taxon>Burkholderiales</taxon>
        <taxon>Burkholderiaceae</taxon>
        <taxon>Ephemeroptericola</taxon>
    </lineage>
</organism>
<evidence type="ECO:0000256" key="3">
    <source>
        <dbReference type="ARBA" id="ARBA00022980"/>
    </source>
</evidence>
<dbReference type="SUPFAM" id="SSF50715">
    <property type="entry name" value="Ribosomal protein L25-like"/>
    <property type="match status" value="1"/>
</dbReference>
<dbReference type="InterPro" id="IPR020057">
    <property type="entry name" value="Ribosomal_bL25_b-dom"/>
</dbReference>
<dbReference type="InterPro" id="IPR020055">
    <property type="entry name" value="Ribosomal_bL25_short"/>
</dbReference>
<keyword evidence="4 5" id="KW-0687">Ribonucleoprotein</keyword>
<dbReference type="HAMAP" id="MF_01336">
    <property type="entry name" value="Ribosomal_bL25"/>
    <property type="match status" value="1"/>
</dbReference>